<evidence type="ECO:0008006" key="4">
    <source>
        <dbReference type="Google" id="ProtNLM"/>
    </source>
</evidence>
<dbReference type="AlphaFoldDB" id="A0A8K0G845"/>
<feature type="compositionally biased region" description="Polar residues" evidence="1">
    <location>
        <begin position="91"/>
        <end position="107"/>
    </location>
</feature>
<gene>
    <name evidence="2" type="ORF">ILUMI_17230</name>
</gene>
<evidence type="ECO:0000313" key="3">
    <source>
        <dbReference type="Proteomes" id="UP000801492"/>
    </source>
</evidence>
<protein>
    <recommendedName>
        <fullName evidence="4">Retrovirus-related Pol polyprotein from transposon TNT 1-94</fullName>
    </recommendedName>
</protein>
<evidence type="ECO:0000313" key="2">
    <source>
        <dbReference type="EMBL" id="KAF2888943.1"/>
    </source>
</evidence>
<accession>A0A8K0G845</accession>
<feature type="region of interest" description="Disordered" evidence="1">
    <location>
        <begin position="83"/>
        <end position="107"/>
    </location>
</feature>
<dbReference type="EMBL" id="VTPC01072521">
    <property type="protein sequence ID" value="KAF2888943.1"/>
    <property type="molecule type" value="Genomic_DNA"/>
</dbReference>
<dbReference type="Pfam" id="PF14223">
    <property type="entry name" value="Retrotran_gag_2"/>
    <property type="match status" value="1"/>
</dbReference>
<reference evidence="2" key="1">
    <citation type="submission" date="2019-08" db="EMBL/GenBank/DDBJ databases">
        <title>The genome of the North American firefly Photinus pyralis.</title>
        <authorList>
            <consortium name="Photinus pyralis genome working group"/>
            <person name="Fallon T.R."/>
            <person name="Sander Lower S.E."/>
            <person name="Weng J.-K."/>
        </authorList>
    </citation>
    <scope>NUCLEOTIDE SEQUENCE</scope>
    <source>
        <strain evidence="2">TRF0915ILg1</strain>
        <tissue evidence="2">Whole body</tissue>
    </source>
</reference>
<name>A0A8K0G845_IGNLU</name>
<keyword evidence="3" id="KW-1185">Reference proteome</keyword>
<proteinExistence type="predicted"/>
<comment type="caution">
    <text evidence="2">The sequence shown here is derived from an EMBL/GenBank/DDBJ whole genome shotgun (WGS) entry which is preliminary data.</text>
</comment>
<evidence type="ECO:0000256" key="1">
    <source>
        <dbReference type="SAM" id="MobiDB-lite"/>
    </source>
</evidence>
<organism evidence="2 3">
    <name type="scientific">Ignelater luminosus</name>
    <name type="common">Cucubano</name>
    <name type="synonym">Pyrophorus luminosus</name>
    <dbReference type="NCBI Taxonomy" id="2038154"/>
    <lineage>
        <taxon>Eukaryota</taxon>
        <taxon>Metazoa</taxon>
        <taxon>Ecdysozoa</taxon>
        <taxon>Arthropoda</taxon>
        <taxon>Hexapoda</taxon>
        <taxon>Insecta</taxon>
        <taxon>Pterygota</taxon>
        <taxon>Neoptera</taxon>
        <taxon>Endopterygota</taxon>
        <taxon>Coleoptera</taxon>
        <taxon>Polyphaga</taxon>
        <taxon>Elateriformia</taxon>
        <taxon>Elateroidea</taxon>
        <taxon>Elateridae</taxon>
        <taxon>Agrypninae</taxon>
        <taxon>Pyrophorini</taxon>
        <taxon>Ignelater</taxon>
    </lineage>
</organism>
<sequence length="107" mass="12320">MKFDSTNDTLANHFLKFDKSIRDLRSTGATLEEIDIVCHLLLTMPNEYEVVVTALETLSKEDLKLNFLKNLLLKEELKRRSTGVTKKEGDSYNTMAFPSTRNFSREC</sequence>
<dbReference type="Proteomes" id="UP000801492">
    <property type="component" value="Unassembled WGS sequence"/>
</dbReference>
<dbReference type="OrthoDB" id="6770685at2759"/>